<proteinExistence type="predicted"/>
<organism evidence="1">
    <name type="scientific">Anguilla anguilla</name>
    <name type="common">European freshwater eel</name>
    <name type="synonym">Muraena anguilla</name>
    <dbReference type="NCBI Taxonomy" id="7936"/>
    <lineage>
        <taxon>Eukaryota</taxon>
        <taxon>Metazoa</taxon>
        <taxon>Chordata</taxon>
        <taxon>Craniata</taxon>
        <taxon>Vertebrata</taxon>
        <taxon>Euteleostomi</taxon>
        <taxon>Actinopterygii</taxon>
        <taxon>Neopterygii</taxon>
        <taxon>Teleostei</taxon>
        <taxon>Anguilliformes</taxon>
        <taxon>Anguillidae</taxon>
        <taxon>Anguilla</taxon>
    </lineage>
</organism>
<reference evidence="1" key="1">
    <citation type="submission" date="2014-11" db="EMBL/GenBank/DDBJ databases">
        <authorList>
            <person name="Amaro Gonzalez C."/>
        </authorList>
    </citation>
    <scope>NUCLEOTIDE SEQUENCE</scope>
</reference>
<dbReference type="PROSITE" id="PS51257">
    <property type="entry name" value="PROKAR_LIPOPROTEIN"/>
    <property type="match status" value="1"/>
</dbReference>
<dbReference type="AlphaFoldDB" id="A0A0E9VLH8"/>
<dbReference type="EMBL" id="GBXM01030489">
    <property type="protein sequence ID" value="JAH78088.1"/>
    <property type="molecule type" value="Transcribed_RNA"/>
</dbReference>
<name>A0A0E9VLH8_ANGAN</name>
<evidence type="ECO:0000313" key="1">
    <source>
        <dbReference type="EMBL" id="JAH78088.1"/>
    </source>
</evidence>
<protein>
    <submittedName>
        <fullName evidence="1">Uncharacterized protein</fullName>
    </submittedName>
</protein>
<sequence>MNKLQLKKNYTDTVNISEVTIYSCQLNPALSSACLLSVHINTSCSNIGLYSSIVL</sequence>
<reference evidence="1" key="2">
    <citation type="journal article" date="2015" name="Fish Shellfish Immunol.">
        <title>Early steps in the European eel (Anguilla anguilla)-Vibrio vulnificus interaction in the gills: Role of the RtxA13 toxin.</title>
        <authorList>
            <person name="Callol A."/>
            <person name="Pajuelo D."/>
            <person name="Ebbesson L."/>
            <person name="Teles M."/>
            <person name="MacKenzie S."/>
            <person name="Amaro C."/>
        </authorList>
    </citation>
    <scope>NUCLEOTIDE SEQUENCE</scope>
</reference>
<accession>A0A0E9VLH8</accession>